<proteinExistence type="predicted"/>
<evidence type="ECO:0000313" key="2">
    <source>
        <dbReference type="Proteomes" id="UP001360953"/>
    </source>
</evidence>
<dbReference type="RefSeq" id="XP_066654193.1">
    <property type="nucleotide sequence ID" value="XM_066803102.1"/>
</dbReference>
<protein>
    <submittedName>
        <fullName evidence="1">Uncharacterized protein</fullName>
    </submittedName>
</protein>
<evidence type="ECO:0000313" key="1">
    <source>
        <dbReference type="EMBL" id="KAK7535777.1"/>
    </source>
</evidence>
<dbReference type="Proteomes" id="UP001360953">
    <property type="component" value="Unassembled WGS sequence"/>
</dbReference>
<comment type="caution">
    <text evidence="1">The sequence shown here is derived from an EMBL/GenBank/DDBJ whole genome shotgun (WGS) entry which is preliminary data.</text>
</comment>
<sequence>MPLFVPSTLYYLSAALNVLTIPKHVAVGFRNIYPAVESIPPSASLGKPKHIIGPTWDYSNATLVALTAMNILWARKGGPSSVEEKWVLWTSVVGGAVVGWQYWRCKMYAGLGTLWGAPALSLAAMLWQRV</sequence>
<dbReference type="GeneID" id="92036008"/>
<name>A0ABR1LKQ3_9PEZI</name>
<reference evidence="1 2" key="1">
    <citation type="submission" date="2024-04" db="EMBL/GenBank/DDBJ databases">
        <title>Phyllosticta paracitricarpa is synonymous to the EU quarantine fungus P. citricarpa based on phylogenomic analyses.</title>
        <authorList>
            <consortium name="Lawrence Berkeley National Laboratory"/>
            <person name="Van ingen-buijs V.A."/>
            <person name="Van westerhoven A.C."/>
            <person name="Haridas S."/>
            <person name="Skiadas P."/>
            <person name="Martin F."/>
            <person name="Groenewald J.Z."/>
            <person name="Crous P.W."/>
            <person name="Seidl M.F."/>
        </authorList>
    </citation>
    <scope>NUCLEOTIDE SEQUENCE [LARGE SCALE GENOMIC DNA]</scope>
    <source>
        <strain evidence="1 2">CPC 17464</strain>
    </source>
</reference>
<gene>
    <name evidence="1" type="ORF">J3D65DRAFT_668259</name>
</gene>
<dbReference type="EMBL" id="JBBPEH010000007">
    <property type="protein sequence ID" value="KAK7535777.1"/>
    <property type="molecule type" value="Genomic_DNA"/>
</dbReference>
<organism evidence="1 2">
    <name type="scientific">Phyllosticta citribraziliensis</name>
    <dbReference type="NCBI Taxonomy" id="989973"/>
    <lineage>
        <taxon>Eukaryota</taxon>
        <taxon>Fungi</taxon>
        <taxon>Dikarya</taxon>
        <taxon>Ascomycota</taxon>
        <taxon>Pezizomycotina</taxon>
        <taxon>Dothideomycetes</taxon>
        <taxon>Dothideomycetes incertae sedis</taxon>
        <taxon>Botryosphaeriales</taxon>
        <taxon>Phyllostictaceae</taxon>
        <taxon>Phyllosticta</taxon>
    </lineage>
</organism>
<accession>A0ABR1LKQ3</accession>
<keyword evidence="2" id="KW-1185">Reference proteome</keyword>